<keyword evidence="6" id="KW-1185">Reference proteome</keyword>
<dbReference type="InterPro" id="IPR036388">
    <property type="entry name" value="WH-like_DNA-bd_sf"/>
</dbReference>
<keyword evidence="3" id="KW-0804">Transcription</keyword>
<protein>
    <submittedName>
        <fullName evidence="5">MarR family transcriptional regulator</fullName>
    </submittedName>
</protein>
<reference evidence="5 6" key="1">
    <citation type="submission" date="2021-06" db="EMBL/GenBank/DDBJ databases">
        <title>Actinomycetes sequencing.</title>
        <authorList>
            <person name="Shan Q."/>
        </authorList>
    </citation>
    <scope>NUCLEOTIDE SEQUENCE [LARGE SCALE GENOMIC DNA]</scope>
    <source>
        <strain evidence="5 6">NEAU-G5</strain>
    </source>
</reference>
<comment type="caution">
    <text evidence="5">The sequence shown here is derived from an EMBL/GenBank/DDBJ whole genome shotgun (WGS) entry which is preliminary data.</text>
</comment>
<dbReference type="Pfam" id="PF12802">
    <property type="entry name" value="MarR_2"/>
    <property type="match status" value="1"/>
</dbReference>
<dbReference type="SUPFAM" id="SSF46785">
    <property type="entry name" value="Winged helix' DNA-binding domain"/>
    <property type="match status" value="1"/>
</dbReference>
<organism evidence="5 6">
    <name type="scientific">Nocardia albiluteola</name>
    <dbReference type="NCBI Taxonomy" id="2842303"/>
    <lineage>
        <taxon>Bacteria</taxon>
        <taxon>Bacillati</taxon>
        <taxon>Actinomycetota</taxon>
        <taxon>Actinomycetes</taxon>
        <taxon>Mycobacteriales</taxon>
        <taxon>Nocardiaceae</taxon>
        <taxon>Nocardia</taxon>
    </lineage>
</organism>
<dbReference type="InterPro" id="IPR036390">
    <property type="entry name" value="WH_DNA-bd_sf"/>
</dbReference>
<dbReference type="InterPro" id="IPR052362">
    <property type="entry name" value="HTH-GbsR_regulator"/>
</dbReference>
<evidence type="ECO:0000256" key="3">
    <source>
        <dbReference type="ARBA" id="ARBA00023163"/>
    </source>
</evidence>
<dbReference type="RefSeq" id="WP_215924330.1">
    <property type="nucleotide sequence ID" value="NZ_JAHKNI010000031.1"/>
</dbReference>
<dbReference type="PANTHER" id="PTHR38465">
    <property type="entry name" value="HTH-TYPE TRANSCRIPTIONAL REGULATOR MJ1563-RELATED"/>
    <property type="match status" value="1"/>
</dbReference>
<keyword evidence="1" id="KW-0805">Transcription regulation</keyword>
<feature type="domain" description="HTH marR-type" evidence="4">
    <location>
        <begin position="22"/>
        <end position="78"/>
    </location>
</feature>
<keyword evidence="2" id="KW-0238">DNA-binding</keyword>
<evidence type="ECO:0000256" key="1">
    <source>
        <dbReference type="ARBA" id="ARBA00023015"/>
    </source>
</evidence>
<evidence type="ECO:0000259" key="4">
    <source>
        <dbReference type="Pfam" id="PF12802"/>
    </source>
</evidence>
<dbReference type="EMBL" id="JAHKNI010000031">
    <property type="protein sequence ID" value="MBU3068125.1"/>
    <property type="molecule type" value="Genomic_DNA"/>
</dbReference>
<dbReference type="PANTHER" id="PTHR38465:SF2">
    <property type="entry name" value="HTH-TYPE TRANSCRIPTIONAL REGULATOR MMPR5"/>
    <property type="match status" value="1"/>
</dbReference>
<evidence type="ECO:0000313" key="6">
    <source>
        <dbReference type="Proteomes" id="UP000733379"/>
    </source>
</evidence>
<name>A0ABS6BFA8_9NOCA</name>
<evidence type="ECO:0000256" key="2">
    <source>
        <dbReference type="ARBA" id="ARBA00023125"/>
    </source>
</evidence>
<proteinExistence type="predicted"/>
<dbReference type="Gene3D" id="1.10.10.10">
    <property type="entry name" value="Winged helix-like DNA-binding domain superfamily/Winged helix DNA-binding domain"/>
    <property type="match status" value="1"/>
</dbReference>
<dbReference type="InterPro" id="IPR000835">
    <property type="entry name" value="HTH_MarR-typ"/>
</dbReference>
<gene>
    <name evidence="5" type="ORF">KO481_42240</name>
</gene>
<sequence>MSLDDELTFVDGIGRHFARQNGLPPMTGRVIGWLLICDPAQQTIAEMSEALRVSRSAVAAAITQLEEWSWIQRSRAAGERVDRINLDPTIWLRLLDKSEEYRALGAIAQRGLDLLHEASDARRARLAEAAAFAEFITERMPTIATEWQVRRDELRASGTLPT</sequence>
<accession>A0ABS6BFA8</accession>
<evidence type="ECO:0000313" key="5">
    <source>
        <dbReference type="EMBL" id="MBU3068125.1"/>
    </source>
</evidence>
<dbReference type="Gene3D" id="1.10.287.160">
    <property type="entry name" value="HR1 repeat"/>
    <property type="match status" value="1"/>
</dbReference>
<dbReference type="Proteomes" id="UP000733379">
    <property type="component" value="Unassembled WGS sequence"/>
</dbReference>